<keyword evidence="10" id="KW-0496">Mitochondrion</keyword>
<reference evidence="16" key="2">
    <citation type="submission" date="2025-09" db="UniProtKB">
        <authorList>
            <consortium name="Ensembl"/>
        </authorList>
    </citation>
    <scope>IDENTIFICATION</scope>
</reference>
<feature type="repeat" description="Solcar" evidence="14">
    <location>
        <begin position="289"/>
        <end position="397"/>
    </location>
</feature>
<dbReference type="PANTHER" id="PTHR45758:SF20">
    <property type="entry name" value="MITOFERRIN-2"/>
    <property type="match status" value="1"/>
</dbReference>
<evidence type="ECO:0000256" key="4">
    <source>
        <dbReference type="ARBA" id="ARBA00022496"/>
    </source>
</evidence>
<evidence type="ECO:0000256" key="10">
    <source>
        <dbReference type="ARBA" id="ARBA00023128"/>
    </source>
</evidence>
<dbReference type="Ensembl" id="ENSEBUT00000007378.1">
    <property type="protein sequence ID" value="ENSEBUP00000006913.1"/>
    <property type="gene ID" value="ENSEBUG00000004536.1"/>
</dbReference>
<evidence type="ECO:0000256" key="12">
    <source>
        <dbReference type="ARBA" id="ARBA00036243"/>
    </source>
</evidence>
<sequence length="401" mass="43667">MDNFDQNDYERLPPSASVTTHMIAGAMAGIMEHCVMYPVDCVKTRMQSLRPDPRAAYRNVFHALLTIVRTEGIWRPVRGVNAMATGAGPAHALYFACYERIKAVLSEGRNSHLANGVAGCVATLLHDATMNPAEVVKQRLQMYNSPYRGAVDCVACVLRVEGLRAFYRSYPTQLALNLPFQSLHFVTYEASQEMMNDRRIYSPMTHMLSGGIAGGLAAAVTTPLDVCKTLLNTQEVALAQMGGCGQDFPGTPLGMPFGNSRADYLAPGTVKSAWGTATSATRTNPAIGAKPTLEMRAGTPKTGATILALLQVYQAHCRQESRPASHALGATSFYSGGGKRPPHCHPPHYLKGLLMAFRTVYRLGGLTAFFRGVQARILYQVPSTAISWSVYEFFKHSFATH</sequence>
<keyword evidence="4" id="KW-0410">Iron transport</keyword>
<organism evidence="16 17">
    <name type="scientific">Eptatretus burgeri</name>
    <name type="common">Inshore hagfish</name>
    <dbReference type="NCBI Taxonomy" id="7764"/>
    <lineage>
        <taxon>Eukaryota</taxon>
        <taxon>Metazoa</taxon>
        <taxon>Chordata</taxon>
        <taxon>Craniata</taxon>
        <taxon>Vertebrata</taxon>
        <taxon>Cyclostomata</taxon>
        <taxon>Myxini</taxon>
        <taxon>Myxiniformes</taxon>
        <taxon>Myxinidae</taxon>
        <taxon>Eptatretinae</taxon>
        <taxon>Eptatretus</taxon>
    </lineage>
</organism>
<keyword evidence="6" id="KW-0999">Mitochondrion inner membrane</keyword>
<comment type="catalytic activity">
    <reaction evidence="12">
        <text>Fe(2+)(in) = Fe(2+)(out)</text>
        <dbReference type="Rhea" id="RHEA:28486"/>
        <dbReference type="ChEBI" id="CHEBI:29033"/>
    </reaction>
</comment>
<evidence type="ECO:0000256" key="8">
    <source>
        <dbReference type="ARBA" id="ARBA00023004"/>
    </source>
</evidence>
<proteinExistence type="inferred from homology"/>
<evidence type="ECO:0000256" key="15">
    <source>
        <dbReference type="RuleBase" id="RU000488"/>
    </source>
</evidence>
<evidence type="ECO:0000256" key="2">
    <source>
        <dbReference type="ARBA" id="ARBA00006375"/>
    </source>
</evidence>
<dbReference type="PANTHER" id="PTHR45758">
    <property type="entry name" value="MITOFERRIN-1-RELATED"/>
    <property type="match status" value="1"/>
</dbReference>
<keyword evidence="11 14" id="KW-0472">Membrane</keyword>
<dbReference type="GO" id="GO:0031966">
    <property type="term" value="C:mitochondrial membrane"/>
    <property type="evidence" value="ECO:0007669"/>
    <property type="project" value="UniProtKB-SubCell"/>
</dbReference>
<evidence type="ECO:0000256" key="7">
    <source>
        <dbReference type="ARBA" id="ARBA00022989"/>
    </source>
</evidence>
<evidence type="ECO:0000256" key="13">
    <source>
        <dbReference type="ARBA" id="ARBA00037402"/>
    </source>
</evidence>
<dbReference type="PROSITE" id="PS50920">
    <property type="entry name" value="SOLCAR"/>
    <property type="match status" value="3"/>
</dbReference>
<keyword evidence="17" id="KW-1185">Reference proteome</keyword>
<dbReference type="SUPFAM" id="SSF103506">
    <property type="entry name" value="Mitochondrial carrier"/>
    <property type="match status" value="1"/>
</dbReference>
<reference evidence="16" key="1">
    <citation type="submission" date="2025-08" db="UniProtKB">
        <authorList>
            <consortium name="Ensembl"/>
        </authorList>
    </citation>
    <scope>IDENTIFICATION</scope>
</reference>
<dbReference type="AlphaFoldDB" id="A0A8C4PZ20"/>
<evidence type="ECO:0000313" key="16">
    <source>
        <dbReference type="Ensembl" id="ENSEBUP00000006913.1"/>
    </source>
</evidence>
<name>A0A8C4PZ20_EPTBU</name>
<keyword evidence="5 14" id="KW-0812">Transmembrane</keyword>
<dbReference type="GeneTree" id="ENSGT00940000157049"/>
<dbReference type="InterPro" id="IPR018108">
    <property type="entry name" value="MCP_transmembrane"/>
</dbReference>
<dbReference type="InterPro" id="IPR023395">
    <property type="entry name" value="MCP_dom_sf"/>
</dbReference>
<evidence type="ECO:0000313" key="17">
    <source>
        <dbReference type="Proteomes" id="UP000694388"/>
    </source>
</evidence>
<keyword evidence="7" id="KW-1133">Transmembrane helix</keyword>
<comment type="function">
    <text evidence="13">Mitochondrial iron transporter that mediates iron uptake. Probably required for heme synthesis of hemoproteins and Fe-S cluster assembly in non-erythroid cells.</text>
</comment>
<evidence type="ECO:0000256" key="9">
    <source>
        <dbReference type="ARBA" id="ARBA00023065"/>
    </source>
</evidence>
<feature type="repeat" description="Solcar" evidence="14">
    <location>
        <begin position="110"/>
        <end position="194"/>
    </location>
</feature>
<dbReference type="GO" id="GO:0015093">
    <property type="term" value="F:ferrous iron transmembrane transporter activity"/>
    <property type="evidence" value="ECO:0007669"/>
    <property type="project" value="TreeGrafter"/>
</dbReference>
<evidence type="ECO:0000256" key="1">
    <source>
        <dbReference type="ARBA" id="ARBA00004448"/>
    </source>
</evidence>
<evidence type="ECO:0000256" key="3">
    <source>
        <dbReference type="ARBA" id="ARBA00022448"/>
    </source>
</evidence>
<dbReference type="Gene3D" id="1.50.40.10">
    <property type="entry name" value="Mitochondrial carrier domain"/>
    <property type="match status" value="2"/>
</dbReference>
<keyword evidence="9" id="KW-0406">Ion transport</keyword>
<dbReference type="Proteomes" id="UP000694388">
    <property type="component" value="Unplaced"/>
</dbReference>
<evidence type="ECO:0000256" key="14">
    <source>
        <dbReference type="PROSITE-ProRule" id="PRU00282"/>
    </source>
</evidence>
<evidence type="ECO:0000256" key="6">
    <source>
        <dbReference type="ARBA" id="ARBA00022792"/>
    </source>
</evidence>
<dbReference type="FunFam" id="1.50.40.10:FF:000029">
    <property type="entry name" value="Solute carrier family 25 member 28"/>
    <property type="match status" value="1"/>
</dbReference>
<keyword evidence="3 15" id="KW-0813">Transport</keyword>
<comment type="subcellular location">
    <subcellularLocation>
        <location evidence="1">Mitochondrion inner membrane</location>
        <topology evidence="1">Multi-pass membrane protein</topology>
    </subcellularLocation>
</comment>
<comment type="similarity">
    <text evidence="2 15">Belongs to the mitochondrial carrier (TC 2.A.29) family.</text>
</comment>
<evidence type="ECO:0000256" key="11">
    <source>
        <dbReference type="ARBA" id="ARBA00023136"/>
    </source>
</evidence>
<dbReference type="GO" id="GO:0048250">
    <property type="term" value="P:iron import into the mitochondrion"/>
    <property type="evidence" value="ECO:0007669"/>
    <property type="project" value="TreeGrafter"/>
</dbReference>
<evidence type="ECO:0000256" key="5">
    <source>
        <dbReference type="ARBA" id="ARBA00022692"/>
    </source>
</evidence>
<keyword evidence="8" id="KW-0408">Iron</keyword>
<feature type="repeat" description="Solcar" evidence="14">
    <location>
        <begin position="16"/>
        <end position="104"/>
    </location>
</feature>
<dbReference type="Pfam" id="PF00153">
    <property type="entry name" value="Mito_carr"/>
    <property type="match status" value="4"/>
</dbReference>
<accession>A0A8C4PZ20</accession>
<protein>
    <submittedName>
        <fullName evidence="16">Solute carrier family 25 member 28</fullName>
    </submittedName>
</protein>